<keyword evidence="3" id="KW-1185">Reference proteome</keyword>
<dbReference type="AlphaFoldDB" id="A0A0R1W790"/>
<accession>A0A0R1W790</accession>
<dbReference type="RefSeq" id="WP_010621712.1">
    <property type="nucleotide sequence ID" value="NZ_AZGF01000002.1"/>
</dbReference>
<comment type="caution">
    <text evidence="2">The sequence shown here is derived from an EMBL/GenBank/DDBJ whole genome shotgun (WGS) entry which is preliminary data.</text>
</comment>
<sequence length="68" mass="7577">MIKTFSDAKLQLMMVGEGHQKGIARTFSHLAQDAKEENIQQLGELLQSISADTFDCTIVTTSYQLDTK</sequence>
<gene>
    <name evidence="2" type="ORF">FD16_GL000760</name>
</gene>
<evidence type="ECO:0000259" key="1">
    <source>
        <dbReference type="Pfam" id="PF07872"/>
    </source>
</evidence>
<dbReference type="EMBL" id="AZGF01000002">
    <property type="protein sequence ID" value="KRM13285.1"/>
    <property type="molecule type" value="Genomic_DNA"/>
</dbReference>
<dbReference type="Pfam" id="PF07872">
    <property type="entry name" value="DUF1659"/>
    <property type="match status" value="1"/>
</dbReference>
<dbReference type="InterPro" id="IPR012454">
    <property type="entry name" value="DUF1659"/>
</dbReference>
<name>A0A0R1W790_9LACO</name>
<feature type="domain" description="DUF1659" evidence="1">
    <location>
        <begin position="3"/>
        <end position="65"/>
    </location>
</feature>
<dbReference type="OrthoDB" id="2322664at2"/>
<organism evidence="2 3">
    <name type="scientific">Paucilactobacillus suebicus DSM 5007 = KCTC 3549</name>
    <dbReference type="NCBI Taxonomy" id="1423807"/>
    <lineage>
        <taxon>Bacteria</taxon>
        <taxon>Bacillati</taxon>
        <taxon>Bacillota</taxon>
        <taxon>Bacilli</taxon>
        <taxon>Lactobacillales</taxon>
        <taxon>Lactobacillaceae</taxon>
        <taxon>Paucilactobacillus</taxon>
    </lineage>
</organism>
<protein>
    <recommendedName>
        <fullName evidence="1">DUF1659 domain-containing protein</fullName>
    </recommendedName>
</protein>
<dbReference type="PATRIC" id="fig|1423807.3.peg.771"/>
<evidence type="ECO:0000313" key="3">
    <source>
        <dbReference type="Proteomes" id="UP000051820"/>
    </source>
</evidence>
<dbReference type="STRING" id="1423807.FD16_GL000760"/>
<dbReference type="Proteomes" id="UP000051820">
    <property type="component" value="Unassembled WGS sequence"/>
</dbReference>
<proteinExistence type="predicted"/>
<reference evidence="2 3" key="1">
    <citation type="journal article" date="2015" name="Genome Announc.">
        <title>Expanding the biotechnology potential of lactobacilli through comparative genomics of 213 strains and associated genera.</title>
        <authorList>
            <person name="Sun Z."/>
            <person name="Harris H.M."/>
            <person name="McCann A."/>
            <person name="Guo C."/>
            <person name="Argimon S."/>
            <person name="Zhang W."/>
            <person name="Yang X."/>
            <person name="Jeffery I.B."/>
            <person name="Cooney J.C."/>
            <person name="Kagawa T.F."/>
            <person name="Liu W."/>
            <person name="Song Y."/>
            <person name="Salvetti E."/>
            <person name="Wrobel A."/>
            <person name="Rasinkangas P."/>
            <person name="Parkhill J."/>
            <person name="Rea M.C."/>
            <person name="O'Sullivan O."/>
            <person name="Ritari J."/>
            <person name="Douillard F.P."/>
            <person name="Paul Ross R."/>
            <person name="Yang R."/>
            <person name="Briner A.E."/>
            <person name="Felis G.E."/>
            <person name="de Vos W.M."/>
            <person name="Barrangou R."/>
            <person name="Klaenhammer T.R."/>
            <person name="Caufield P.W."/>
            <person name="Cui Y."/>
            <person name="Zhang H."/>
            <person name="O'Toole P.W."/>
        </authorList>
    </citation>
    <scope>NUCLEOTIDE SEQUENCE [LARGE SCALE GENOMIC DNA]</scope>
    <source>
        <strain evidence="2 3">DSM 5007</strain>
    </source>
</reference>
<evidence type="ECO:0000313" key="2">
    <source>
        <dbReference type="EMBL" id="KRM13285.1"/>
    </source>
</evidence>